<evidence type="ECO:0000256" key="1">
    <source>
        <dbReference type="SAM" id="MobiDB-lite"/>
    </source>
</evidence>
<feature type="region of interest" description="Disordered" evidence="1">
    <location>
        <begin position="453"/>
        <end position="520"/>
    </location>
</feature>
<protein>
    <submittedName>
        <fullName evidence="2">Uncharacterized protein</fullName>
    </submittedName>
</protein>
<feature type="region of interest" description="Disordered" evidence="1">
    <location>
        <begin position="946"/>
        <end position="972"/>
    </location>
</feature>
<name>A0A388K4Z9_CHABU</name>
<feature type="region of interest" description="Disordered" evidence="1">
    <location>
        <begin position="167"/>
        <end position="314"/>
    </location>
</feature>
<gene>
    <name evidence="2" type="ORF">CBR_g49092</name>
</gene>
<feature type="region of interest" description="Disordered" evidence="1">
    <location>
        <begin position="617"/>
        <end position="728"/>
    </location>
</feature>
<accession>A0A388K4Z9</accession>
<feature type="compositionally biased region" description="Polar residues" evidence="1">
    <location>
        <begin position="500"/>
        <end position="517"/>
    </location>
</feature>
<comment type="caution">
    <text evidence="2">The sequence shown here is derived from an EMBL/GenBank/DDBJ whole genome shotgun (WGS) entry which is preliminary data.</text>
</comment>
<feature type="compositionally biased region" description="Gly residues" evidence="1">
    <location>
        <begin position="236"/>
        <end position="248"/>
    </location>
</feature>
<organism evidence="2 3">
    <name type="scientific">Chara braunii</name>
    <name type="common">Braun's stonewort</name>
    <dbReference type="NCBI Taxonomy" id="69332"/>
    <lineage>
        <taxon>Eukaryota</taxon>
        <taxon>Viridiplantae</taxon>
        <taxon>Streptophyta</taxon>
        <taxon>Charophyceae</taxon>
        <taxon>Charales</taxon>
        <taxon>Characeae</taxon>
        <taxon>Chara</taxon>
    </lineage>
</organism>
<feature type="compositionally biased region" description="Basic residues" evidence="1">
    <location>
        <begin position="686"/>
        <end position="695"/>
    </location>
</feature>
<feature type="region of interest" description="Disordered" evidence="1">
    <location>
        <begin position="795"/>
        <end position="829"/>
    </location>
</feature>
<dbReference type="OMA" id="RMETEMA"/>
<evidence type="ECO:0000313" key="3">
    <source>
        <dbReference type="Proteomes" id="UP000265515"/>
    </source>
</evidence>
<feature type="compositionally biased region" description="Basic and acidic residues" evidence="1">
    <location>
        <begin position="409"/>
        <end position="430"/>
    </location>
</feature>
<feature type="compositionally biased region" description="Gly residues" evidence="1">
    <location>
        <begin position="381"/>
        <end position="391"/>
    </location>
</feature>
<dbReference type="Gramene" id="GBG65023">
    <property type="protein sequence ID" value="GBG65023"/>
    <property type="gene ID" value="CBR_g49092"/>
</dbReference>
<feature type="region of interest" description="Disordered" evidence="1">
    <location>
        <begin position="760"/>
        <end position="779"/>
    </location>
</feature>
<feature type="compositionally biased region" description="Low complexity" evidence="1">
    <location>
        <begin position="272"/>
        <end position="283"/>
    </location>
</feature>
<feature type="region of interest" description="Disordered" evidence="1">
    <location>
        <begin position="345"/>
        <end position="440"/>
    </location>
</feature>
<sequence length="1192" mass="129441">MEGTQALSLARVPRPERSMQVVEEGGQVARGRLWQGESGSSGCAASDRFHGNDGGGCSIVSDALTALESTGLPEGNTSRRWVDSSGEERCVVGSGLHLGRCNLPSVEIGNGECSEVATVVAAAGIQGRRRDRQRGREPYSLLSQVHGPVPSHPQSTLNLMRMHSEVDLQSDSVRGMQRRAVDRVEDEERGGGREEQASSNDSGLVLLGLASGSRQRGAAESTTANERSRTRHQPAGEGGGGEPQGGFFGSRAGRRSHGLSDGRAHMKTRFGAAAARASSCSSHDNSDDTSHHPWVSRGSNEDGKATVSGQDRDYLQVRSARPTLMASMLAEQARDATSLVSNSLPITLRPDTSRGLNAINNDDGSLSPPVQITGNERETSAGGGLEEGGGDLNTNHGSQGHAEAVPSHCPDHSISEDGCGGKEGEGKDKDDDQDDDDFHMENRLCTRRMRRWRKRRRGEEEGSSENGNLSESLECRIQHRTKRGETSGRTCRSVRKDPETSSSFESETRNGASSSSQHAERGVCHAIRMTLRSASRASPAILGRTRLDLNRFPEAHGSENNQTGITARANVSEAASPVQGAREEGATDACPIRDGGVQEGIQDGSERWGGSQSLVRNSAGDVIPTTSPVLVDEDTSESENRPRGVIDIDDGANGVEADEDTRSGSGQFGRRYHPLSFNGDILNGVKRPRTTRHTLCRGPFGSGGESSSRQARVEDQSDNAEGQQPLIGPWARVDRVDLSSAARVSPSHSIALEDGILDSEVGGEGASRTGFRFDSNPPPSDVVAAGGRVSGQTDFRDFFGSRGRGSAEVASRDDEGEPSTRLRSSRTRARLQARSVEELRDDDAETGIGLRRYRDGDSSEHITRLRSTRASARLRAQSVEEFRDDEGESGLRLRRLRDGWRFRDQTMVDQSQRLRTQTVEDLRDEEEETGFHLRRFRETWRLRDQFTNDHSQDSQRSTDTGPVTRGQARSRHRWEDLEEVVGSVGREVRRRRVESGRLVQSNVGEASASREAQLEADERLARELQEAEEAAASDNSYAMDEALARSLQEEEQRMAASGRRSELGRRGDYLGGWMEIDRLTAAIEGQNEHEGREGDGGYGGGFLGLPGSGIVRIHSGLQSVLGRSRRLGQRVLSRAYGGGGLDGEGVMTRRMSFAPGMPMEQRLEFLQRMEMGTRDGVPLALHLASVDRDFTA</sequence>
<reference evidence="2 3" key="1">
    <citation type="journal article" date="2018" name="Cell">
        <title>The Chara Genome: Secondary Complexity and Implications for Plant Terrestrialization.</title>
        <authorList>
            <person name="Nishiyama T."/>
            <person name="Sakayama H."/>
            <person name="Vries J.D."/>
            <person name="Buschmann H."/>
            <person name="Saint-Marcoux D."/>
            <person name="Ullrich K.K."/>
            <person name="Haas F.B."/>
            <person name="Vanderstraeten L."/>
            <person name="Becker D."/>
            <person name="Lang D."/>
            <person name="Vosolsobe S."/>
            <person name="Rombauts S."/>
            <person name="Wilhelmsson P.K.I."/>
            <person name="Janitza P."/>
            <person name="Kern R."/>
            <person name="Heyl A."/>
            <person name="Rumpler F."/>
            <person name="Villalobos L.I.A.C."/>
            <person name="Clay J.M."/>
            <person name="Skokan R."/>
            <person name="Toyoda A."/>
            <person name="Suzuki Y."/>
            <person name="Kagoshima H."/>
            <person name="Schijlen E."/>
            <person name="Tajeshwar N."/>
            <person name="Catarino B."/>
            <person name="Hetherington A.J."/>
            <person name="Saltykova A."/>
            <person name="Bonnot C."/>
            <person name="Breuninger H."/>
            <person name="Symeonidi A."/>
            <person name="Radhakrishnan G.V."/>
            <person name="Van Nieuwerburgh F."/>
            <person name="Deforce D."/>
            <person name="Chang C."/>
            <person name="Karol K.G."/>
            <person name="Hedrich R."/>
            <person name="Ulvskov P."/>
            <person name="Glockner G."/>
            <person name="Delwiche C.F."/>
            <person name="Petrasek J."/>
            <person name="Van de Peer Y."/>
            <person name="Friml J."/>
            <person name="Beilby M."/>
            <person name="Dolan L."/>
            <person name="Kohara Y."/>
            <person name="Sugano S."/>
            <person name="Fujiyama A."/>
            <person name="Delaux P.-M."/>
            <person name="Quint M."/>
            <person name="TheiBen G."/>
            <person name="Hagemann M."/>
            <person name="Harholt J."/>
            <person name="Dunand C."/>
            <person name="Zachgo S."/>
            <person name="Langdale J."/>
            <person name="Maumus F."/>
            <person name="Straeten D.V.D."/>
            <person name="Gould S.B."/>
            <person name="Rensing S.A."/>
        </authorList>
    </citation>
    <scope>NUCLEOTIDE SEQUENCE [LARGE SCALE GENOMIC DNA]</scope>
    <source>
        <strain evidence="2 3">S276</strain>
    </source>
</reference>
<dbReference type="Proteomes" id="UP000265515">
    <property type="component" value="Unassembled WGS sequence"/>
</dbReference>
<feature type="compositionally biased region" description="Low complexity" evidence="1">
    <location>
        <begin position="202"/>
        <end position="213"/>
    </location>
</feature>
<keyword evidence="3" id="KW-1185">Reference proteome</keyword>
<evidence type="ECO:0000313" key="2">
    <source>
        <dbReference type="EMBL" id="GBG65023.1"/>
    </source>
</evidence>
<dbReference type="AlphaFoldDB" id="A0A388K4Z9"/>
<feature type="compositionally biased region" description="Polar residues" evidence="1">
    <location>
        <begin position="354"/>
        <end position="374"/>
    </location>
</feature>
<feature type="compositionally biased region" description="Basic and acidic residues" evidence="1">
    <location>
        <begin position="299"/>
        <end position="314"/>
    </location>
</feature>
<proteinExistence type="predicted"/>
<dbReference type="EMBL" id="BFEA01000057">
    <property type="protein sequence ID" value="GBG65023.1"/>
    <property type="molecule type" value="Genomic_DNA"/>
</dbReference>